<sequence>MGVAEGAGPVAAARQVRAPLGHRAGALDGDVTAAPRGWSGAATGPAVDVVGQGRRSHVEAAQAAAGGEPGPAAADDHHLRVPDGRHEVRTMPAGTAQPVAPHWAPLCSPACQLSRGAAVSCRLALNFRRQASET</sequence>
<name>A0A0K8PRA5_STRAJ</name>
<evidence type="ECO:0000313" key="2">
    <source>
        <dbReference type="EMBL" id="GAP50387.1"/>
    </source>
</evidence>
<evidence type="ECO:0000256" key="1">
    <source>
        <dbReference type="SAM" id="MobiDB-lite"/>
    </source>
</evidence>
<feature type="region of interest" description="Disordered" evidence="1">
    <location>
        <begin position="22"/>
        <end position="78"/>
    </location>
</feature>
<evidence type="ECO:0000313" key="3">
    <source>
        <dbReference type="Proteomes" id="UP000053859"/>
    </source>
</evidence>
<proteinExistence type="predicted"/>
<reference evidence="2" key="1">
    <citation type="journal article" date="2015" name="Genome Announc.">
        <title>Draft Genome Sequence of Thiostrepton-Producing Streptomyces azureus ATCC 14921.</title>
        <authorList>
            <person name="Sakihara K."/>
            <person name="Maeda J."/>
            <person name="Tashiro K."/>
            <person name="Fujino Y."/>
            <person name="Kuhara S."/>
            <person name="Ohshima T."/>
            <person name="Ogata S."/>
            <person name="Doi K."/>
        </authorList>
    </citation>
    <scope>NUCLEOTIDE SEQUENCE [LARGE SCALE GENOMIC DNA]</scope>
    <source>
        <strain evidence="2">ATCC14921</strain>
    </source>
</reference>
<keyword evidence="3" id="KW-1185">Reference proteome</keyword>
<feature type="compositionally biased region" description="Low complexity" evidence="1">
    <location>
        <begin position="59"/>
        <end position="73"/>
    </location>
</feature>
<dbReference type="Proteomes" id="UP000053859">
    <property type="component" value="Unassembled WGS sequence"/>
</dbReference>
<organism evidence="2 3">
    <name type="scientific">Streptomyces azureus</name>
    <dbReference type="NCBI Taxonomy" id="146537"/>
    <lineage>
        <taxon>Bacteria</taxon>
        <taxon>Bacillati</taxon>
        <taxon>Actinomycetota</taxon>
        <taxon>Actinomycetes</taxon>
        <taxon>Kitasatosporales</taxon>
        <taxon>Streptomycetaceae</taxon>
        <taxon>Streptomyces</taxon>
    </lineage>
</organism>
<dbReference type="EMBL" id="DF968333">
    <property type="protein sequence ID" value="GAP50387.1"/>
    <property type="molecule type" value="Genomic_DNA"/>
</dbReference>
<gene>
    <name evidence="2" type="ORF">SAZU_5244</name>
</gene>
<dbReference type="AlphaFoldDB" id="A0A0K8PRA5"/>
<accession>A0A0K8PRA5</accession>
<protein>
    <submittedName>
        <fullName evidence="2">Uncharacterized protein</fullName>
    </submittedName>
</protein>